<evidence type="ECO:0000313" key="2">
    <source>
        <dbReference type="Proteomes" id="UP000193083"/>
    </source>
</evidence>
<accession>A0A1X7NW40</accession>
<gene>
    <name evidence="1" type="ORF">SAMN02982922_2592</name>
</gene>
<evidence type="ECO:0000313" key="1">
    <source>
        <dbReference type="EMBL" id="SMH41527.1"/>
    </source>
</evidence>
<proteinExistence type="predicted"/>
<dbReference type="AlphaFoldDB" id="A0A1X7NW40"/>
<organism evidence="1 2">
    <name type="scientific">Mesorhizobium australicum</name>
    <dbReference type="NCBI Taxonomy" id="536018"/>
    <lineage>
        <taxon>Bacteria</taxon>
        <taxon>Pseudomonadati</taxon>
        <taxon>Pseudomonadota</taxon>
        <taxon>Alphaproteobacteria</taxon>
        <taxon>Hyphomicrobiales</taxon>
        <taxon>Phyllobacteriaceae</taxon>
        <taxon>Mesorhizobium</taxon>
    </lineage>
</organism>
<sequence>MLSTAQRAAIAKDLVAKWQSAADSRPGGGGSRWARMLTKAVMAAGAENVLKATTARSVDEVPLALTGGDIANPAPPENQVAGSGSVAPQTLGSYYNDLVYTPLPYGRCRIANSVVLGSPLVGTRNLYIEDAPNYTSQGGAGTYANGTGSTNCGINLYAAAYAVSVTLQSPAGAGAFKVFKYGTPYQTGNTVWMNAGSSGASADLIVSSCQGCAFDISIYSGVSVHYLIDIVGYYMPPVRTALSCYDTGANVSQLGSGYSGYFPPPSCPGGYSRVSTNCWSSLAAVTLAQWTTGCIAYNFSGGTSDIGASARCCQVPGR</sequence>
<keyword evidence="2" id="KW-1185">Reference proteome</keyword>
<dbReference type="EMBL" id="FXBL01000004">
    <property type="protein sequence ID" value="SMH41527.1"/>
    <property type="molecule type" value="Genomic_DNA"/>
</dbReference>
<dbReference type="Proteomes" id="UP000193083">
    <property type="component" value="Unassembled WGS sequence"/>
</dbReference>
<name>A0A1X7NW40_9HYPH</name>
<protein>
    <submittedName>
        <fullName evidence="1">Uncharacterized protein</fullName>
    </submittedName>
</protein>
<reference evidence="1 2" key="1">
    <citation type="submission" date="2017-04" db="EMBL/GenBank/DDBJ databases">
        <authorList>
            <person name="Afonso C.L."/>
            <person name="Miller P.J."/>
            <person name="Scott M.A."/>
            <person name="Spackman E."/>
            <person name="Goraichik I."/>
            <person name="Dimitrov K.M."/>
            <person name="Suarez D.L."/>
            <person name="Swayne D.E."/>
        </authorList>
    </citation>
    <scope>NUCLEOTIDE SEQUENCE [LARGE SCALE GENOMIC DNA]</scope>
    <source>
        <strain evidence="1 2">B5P</strain>
    </source>
</reference>